<evidence type="ECO:0000313" key="2">
    <source>
        <dbReference type="EMBL" id="WEU40635.1"/>
    </source>
</evidence>
<dbReference type="SUPFAM" id="SSF109755">
    <property type="entry name" value="PhoU-like"/>
    <property type="match status" value="1"/>
</dbReference>
<protein>
    <submittedName>
        <fullName evidence="2">Phosphate uptake regulator PhoU</fullName>
    </submittedName>
</protein>
<dbReference type="PANTHER" id="PTHR42930:SF2">
    <property type="entry name" value="PHOU DOMAIN-CONTAINING PROTEIN"/>
    <property type="match status" value="1"/>
</dbReference>
<name>A0AAF0D2U1_ODILC</name>
<organism evidence="2 3">
    <name type="scientific">Odinarchaeota yellowstonii (strain LCB_4)</name>
    <dbReference type="NCBI Taxonomy" id="1841599"/>
    <lineage>
        <taxon>Archaea</taxon>
        <taxon>Promethearchaeati</taxon>
        <taxon>Candidatus Odinarchaeota</taxon>
        <taxon>Candidatus Odinarchaeia</taxon>
        <taxon>Candidatus Odinarchaeales</taxon>
        <taxon>Candidatus Odinarchaeaceae</taxon>
        <taxon>Candidatus Odinarchaeum</taxon>
    </lineage>
</organism>
<dbReference type="GO" id="GO:0045936">
    <property type="term" value="P:negative regulation of phosphate metabolic process"/>
    <property type="evidence" value="ECO:0007669"/>
    <property type="project" value="InterPro"/>
</dbReference>
<dbReference type="Gene3D" id="1.20.58.220">
    <property type="entry name" value="Phosphate transport system protein phou homolog 2, domain 2"/>
    <property type="match status" value="1"/>
</dbReference>
<feature type="domain" description="PhoU" evidence="1">
    <location>
        <begin position="137"/>
        <end position="225"/>
    </location>
</feature>
<evidence type="ECO:0000259" key="1">
    <source>
        <dbReference type="Pfam" id="PF01895"/>
    </source>
</evidence>
<reference evidence="2" key="2">
    <citation type="journal article" date="2022" name="Nat. Microbiol.">
        <title>A closed Candidatus Odinarchaeum chromosome exposes Asgard archaeal viruses.</title>
        <authorList>
            <person name="Tamarit D."/>
            <person name="Caceres E.F."/>
            <person name="Krupovic M."/>
            <person name="Nijland R."/>
            <person name="Eme L."/>
            <person name="Robinson N.P."/>
            <person name="Ettema T.J.G."/>
        </authorList>
    </citation>
    <scope>NUCLEOTIDE SEQUENCE</scope>
    <source>
        <strain evidence="2">LCB_4</strain>
    </source>
</reference>
<dbReference type="Proteomes" id="UP000186851">
    <property type="component" value="Chromosome"/>
</dbReference>
<reference evidence="2" key="1">
    <citation type="journal article" date="2017" name="Nature">
        <title>Asgard archaea illuminate the origin of eukaryotic cellular complexity.</title>
        <authorList>
            <person name="Zaremba-Niedzwiedzka K."/>
            <person name="Caceres E.F."/>
            <person name="Saw J.H."/>
            <person name="Backstrom D."/>
            <person name="Juzokaite L."/>
            <person name="Vancaester E."/>
            <person name="Seitz K.W."/>
            <person name="Anantharaman K."/>
            <person name="Starnawski P."/>
            <person name="Kjeldsen K.U."/>
            <person name="Scott M.B."/>
            <person name="Nunoura T."/>
            <person name="Banfield J.F."/>
            <person name="Schramm A."/>
            <person name="Baker B.J."/>
            <person name="Spang A."/>
            <person name="Ettema T.J.G."/>
        </authorList>
    </citation>
    <scope>NUCLEOTIDE SEQUENCE</scope>
    <source>
        <strain evidence="2">LCB_4</strain>
    </source>
</reference>
<dbReference type="InterPro" id="IPR028366">
    <property type="entry name" value="PhoU"/>
</dbReference>
<dbReference type="InterPro" id="IPR026022">
    <property type="entry name" value="PhoU_dom"/>
</dbReference>
<sequence>MSIRKIQEVKGSYYVYLLKDWCNKNNLKANSLVKLEELPDGSLVVKPHEKIIKEKSIFKINVENLDLKILKQIIKAVYAIGADIVEIKVGKNIKLFELTEFIIKILATLPGLEIVEEFKDGVKLQNTGLGFDLPVVIRKLFTTVYSMLSSLSEAVKNNDIKLAESIINRDTEVDRNYMIVERLSHLCVKNPFLLWGSNITIIDILHFNIAGKYIERIGDHIVGLAYELVEKGKLDGNISELIVSVISFYEKTNQIFFTKNFKEATPLLNQCEILEDNIKRIFSSIEDRMQVFHIRRIMRYCIDLAQIAYYQMLNKLAGTPIEL</sequence>
<dbReference type="PANTHER" id="PTHR42930">
    <property type="entry name" value="PHOSPHATE-SPECIFIC TRANSPORT SYSTEM ACCESSORY PROTEIN PHOU"/>
    <property type="match status" value="1"/>
</dbReference>
<gene>
    <name evidence="2" type="ORF">OdinLCB4_001505</name>
</gene>
<dbReference type="AlphaFoldDB" id="A0AAF0D2U1"/>
<dbReference type="EMBL" id="CP091871">
    <property type="protein sequence ID" value="WEU40635.1"/>
    <property type="molecule type" value="Genomic_DNA"/>
</dbReference>
<dbReference type="Pfam" id="PF01895">
    <property type="entry name" value="PhoU"/>
    <property type="match status" value="1"/>
</dbReference>
<proteinExistence type="predicted"/>
<accession>A0AAF0D2U1</accession>
<dbReference type="KEGG" id="oyw:OdinLCB4_001505"/>
<evidence type="ECO:0000313" key="3">
    <source>
        <dbReference type="Proteomes" id="UP000186851"/>
    </source>
</evidence>
<dbReference type="GO" id="GO:0030643">
    <property type="term" value="P:intracellular phosphate ion homeostasis"/>
    <property type="evidence" value="ECO:0007669"/>
    <property type="project" value="InterPro"/>
</dbReference>
<dbReference type="InterPro" id="IPR038078">
    <property type="entry name" value="PhoU-like_sf"/>
</dbReference>